<proteinExistence type="predicted"/>
<dbReference type="AlphaFoldDB" id="A0A067NMA3"/>
<name>A0A067NMA3_PLEO1</name>
<dbReference type="InterPro" id="IPR032675">
    <property type="entry name" value="LRR_dom_sf"/>
</dbReference>
<organism evidence="1 2">
    <name type="scientific">Pleurotus ostreatus (strain PC15)</name>
    <name type="common">Oyster mushroom</name>
    <dbReference type="NCBI Taxonomy" id="1137138"/>
    <lineage>
        <taxon>Eukaryota</taxon>
        <taxon>Fungi</taxon>
        <taxon>Dikarya</taxon>
        <taxon>Basidiomycota</taxon>
        <taxon>Agaricomycotina</taxon>
        <taxon>Agaricomycetes</taxon>
        <taxon>Agaricomycetidae</taxon>
        <taxon>Agaricales</taxon>
        <taxon>Pleurotineae</taxon>
        <taxon>Pleurotaceae</taxon>
        <taxon>Pleurotus</taxon>
    </lineage>
</organism>
<reference evidence="2" key="1">
    <citation type="journal article" date="2014" name="Proc. Natl. Acad. Sci. U.S.A.">
        <title>Extensive sampling of basidiomycete genomes demonstrates inadequacy of the white-rot/brown-rot paradigm for wood decay fungi.</title>
        <authorList>
            <person name="Riley R."/>
            <person name="Salamov A.A."/>
            <person name="Brown D.W."/>
            <person name="Nagy L.G."/>
            <person name="Floudas D."/>
            <person name="Held B.W."/>
            <person name="Levasseur A."/>
            <person name="Lombard V."/>
            <person name="Morin E."/>
            <person name="Otillar R."/>
            <person name="Lindquist E.A."/>
            <person name="Sun H."/>
            <person name="LaButti K.M."/>
            <person name="Schmutz J."/>
            <person name="Jabbour D."/>
            <person name="Luo H."/>
            <person name="Baker S.E."/>
            <person name="Pisabarro A.G."/>
            <person name="Walton J.D."/>
            <person name="Blanchette R.A."/>
            <person name="Henrissat B."/>
            <person name="Martin F."/>
            <person name="Cullen D."/>
            <person name="Hibbett D.S."/>
            <person name="Grigoriev I.V."/>
        </authorList>
    </citation>
    <scope>NUCLEOTIDE SEQUENCE [LARGE SCALE GENOMIC DNA]</scope>
    <source>
        <strain evidence="2">PC15</strain>
    </source>
</reference>
<sequence>MCLTPRLPVEILNDIFTRVNDTSTILSVLQSSRAFCVIAEQILYKEVVLELVPDEDSTFYQFSQHICERRARFVKHLTIDVVHHKYYDPPKMDHYDDIASLILKLNPRLSSFRLVDPLFTKMPRLLDIDAPVLPLNLKKLCLSTSPLDIEEFAAFLSQRADSLEHLEISPWNDYSPTPLHFNLAKGALPALRILSARSLDLIFQNIEGARNLTHLKLAPSLGDDTDVLLARFFHYAKHLDNVQTFSCSFFHAGVFKLAGMMPKLERLDINLLLNLDIDCLTDENPGMYHEVAEDAKLPTLKMLRVTSGAKAHSDAFVPWVFMRFPGLRSLEVPCISADHDGDVAVDALYRFRSATDMPSIVRWECRQHDEWFQHWDAGLASDFPNAMCSTHRAEYGTCCGTNLWFFTGTLFHRLIMVKHPPSPEGFHKEPSLISHQHISILRGQPLPFWDTTTAWRRMAEDLGAEYQSFTYPVVQNAGEFWRRMHDVVDAQKEWREGVQWLDEKASEGGSNEGVFLTATSVVRSLQWSIASPGSANLRDRLSIYLGPHWLSDTHIEQLGNILTSRIDRTDVLILDPLLFLKLESLYRFGKDSYSTTKDAGYIHSLGDGLRASSTAWASGKAL</sequence>
<dbReference type="InParanoid" id="A0A067NMA3"/>
<dbReference type="Proteomes" id="UP000027073">
    <property type="component" value="Unassembled WGS sequence"/>
</dbReference>
<dbReference type="SUPFAM" id="SSF52047">
    <property type="entry name" value="RNI-like"/>
    <property type="match status" value="1"/>
</dbReference>
<evidence type="ECO:0000313" key="1">
    <source>
        <dbReference type="EMBL" id="KDQ25227.1"/>
    </source>
</evidence>
<dbReference type="VEuPathDB" id="FungiDB:PLEOSDRAFT_169309"/>
<gene>
    <name evidence="1" type="ORF">PLEOSDRAFT_169309</name>
</gene>
<dbReference type="HOGENOM" id="CLU_439477_0_0_1"/>
<evidence type="ECO:0000313" key="2">
    <source>
        <dbReference type="Proteomes" id="UP000027073"/>
    </source>
</evidence>
<accession>A0A067NMA3</accession>
<protein>
    <submittedName>
        <fullName evidence="1">Uncharacterized protein</fullName>
    </submittedName>
</protein>
<dbReference type="Gene3D" id="3.80.10.10">
    <property type="entry name" value="Ribonuclease Inhibitor"/>
    <property type="match status" value="1"/>
</dbReference>
<dbReference type="EMBL" id="KL198010">
    <property type="protein sequence ID" value="KDQ25227.1"/>
    <property type="molecule type" value="Genomic_DNA"/>
</dbReference>